<dbReference type="InterPro" id="IPR001902">
    <property type="entry name" value="SLC26A/SulP_fam"/>
</dbReference>
<evidence type="ECO:0000259" key="7">
    <source>
        <dbReference type="PROSITE" id="PS50801"/>
    </source>
</evidence>
<feature type="transmembrane region" description="Helical" evidence="6">
    <location>
        <begin position="521"/>
        <end position="538"/>
    </location>
</feature>
<evidence type="ECO:0000256" key="6">
    <source>
        <dbReference type="SAM" id="Phobius"/>
    </source>
</evidence>
<reference evidence="8" key="2">
    <citation type="submission" date="2020-01" db="EMBL/GenBank/DDBJ databases">
        <authorList>
            <person name="Korhonen P.K.K."/>
            <person name="Guangxu M.G."/>
            <person name="Wang T.W."/>
            <person name="Stroehlein A.J.S."/>
            <person name="Young N.D."/>
            <person name="Ang C.-S.A."/>
            <person name="Fernando D.W.F."/>
            <person name="Lu H.L."/>
            <person name="Taylor S.T."/>
            <person name="Ehtesham M.E.M."/>
            <person name="Najaraj S.H.N."/>
            <person name="Harsha G.H.G."/>
            <person name="Madugundu A.M."/>
            <person name="Renuse S.R."/>
            <person name="Holt D.H."/>
            <person name="Pandey A.P."/>
            <person name="Papenfuss A.P."/>
            <person name="Gasser R.B.G."/>
            <person name="Fischer K.F."/>
        </authorList>
    </citation>
    <scope>NUCLEOTIDE SEQUENCE</scope>
    <source>
        <strain evidence="8">SSS_KF_BRIS2020</strain>
    </source>
</reference>
<keyword evidence="4 6" id="KW-0472">Membrane</keyword>
<gene>
    <name evidence="8" type="ORF">SSS_5469</name>
</gene>
<dbReference type="EMBL" id="WVUK01000049">
    <property type="protein sequence ID" value="KAF7495276.1"/>
    <property type="molecule type" value="Genomic_DNA"/>
</dbReference>
<dbReference type="InterPro" id="IPR036513">
    <property type="entry name" value="STAS_dom_sf"/>
</dbReference>
<dbReference type="Proteomes" id="UP000070412">
    <property type="component" value="Unassembled WGS sequence"/>
</dbReference>
<dbReference type="AlphaFoldDB" id="A0A834RGF8"/>
<sequence>MDNRSFSIDDEIDRAPQTRSDFIGSSKTKRNVSIEKISIEELERKPININRPVIYTNEFYGRDSVLFTDSSREKSTKIQTTSHNECSTIVPTGKNHFDDEYSAIDDGIGGGRLYRKFSQKIRSKTFWIGTLRRNIPIIDWLTSYDLRKDFLADFFAGITILALHIPQGLAYGRLAGVEPINGLYVSLFPMLVYALLGTGRHVSIGTFAVISIACRDILKGFEEAQFSEQTNQNSSIFATTFASISKPSFTEIEILTSLCLLVGFIQFTMGLLRLGVISILLSDTMISAFITGCSLHVFTSQVFSLFDISPSIGDEYQLPLPFDMINSWIRFVLRLPQSNPPTILLSAISVMILVGSKFFLEPFVSRKFKLKNFILPIDLIVIALATLLSKIFDFNQRFQIRLIPQIPKAFEGMPQIPNISLWPKLITSSILICFVSFISTFSLGKIYGTKHGYKVSANKELIALGASNIVSSFFLCYPCAASLGRSSVMSNINARTQLSSLIAGIFMIIFLLFVSNFLQTLPKSILSCLIVVALYSTMKKIKEFRDAWMNSKLDGILWIVTFCLVIFLGVGMGLFYSVIFSFIILILKLITPVVRLKEQVDGSDLFIEIKNLDELIRFRRNNPKFLRSGYGDGIVFTDWIIFEFQGPLLFINTIVMKRKFHELIGKHLLKQSFLSNKSGNEYRDEICSDKNNPLQTINGKDYSETKSKIDSIVIDNGKVFSKKTSRAFQTIIFDLDRLTYIDSKGLETLLELKNFIEQNGSKLILASCSKRVFEQMKRENFFLKFNLNDCYMSLIDALCDLRVRNFNRT</sequence>
<dbReference type="Pfam" id="PF00916">
    <property type="entry name" value="Sulfate_transp"/>
    <property type="match status" value="1"/>
</dbReference>
<dbReference type="GO" id="GO:0016020">
    <property type="term" value="C:membrane"/>
    <property type="evidence" value="ECO:0007669"/>
    <property type="project" value="UniProtKB-SubCell"/>
</dbReference>
<feature type="compositionally biased region" description="Polar residues" evidence="5">
    <location>
        <begin position="17"/>
        <end position="26"/>
    </location>
</feature>
<dbReference type="PROSITE" id="PS50801">
    <property type="entry name" value="STAS"/>
    <property type="match status" value="1"/>
</dbReference>
<dbReference type="OrthoDB" id="10056540at2759"/>
<dbReference type="EnsemblMetazoa" id="SSS_5469s_mrna">
    <property type="protein sequence ID" value="KAF7495276.1"/>
    <property type="gene ID" value="SSS_5469"/>
</dbReference>
<evidence type="ECO:0000313" key="9">
    <source>
        <dbReference type="EnsemblMetazoa" id="KAF7495276.1"/>
    </source>
</evidence>
<dbReference type="Pfam" id="PF01740">
    <property type="entry name" value="STAS"/>
    <property type="match status" value="1"/>
</dbReference>
<name>A0A834RGF8_SARSC</name>
<evidence type="ECO:0000313" key="8">
    <source>
        <dbReference type="EMBL" id="KAF7495276.1"/>
    </source>
</evidence>
<organism evidence="8">
    <name type="scientific">Sarcoptes scabiei</name>
    <name type="common">Itch mite</name>
    <name type="synonym">Acarus scabiei</name>
    <dbReference type="NCBI Taxonomy" id="52283"/>
    <lineage>
        <taxon>Eukaryota</taxon>
        <taxon>Metazoa</taxon>
        <taxon>Ecdysozoa</taxon>
        <taxon>Arthropoda</taxon>
        <taxon>Chelicerata</taxon>
        <taxon>Arachnida</taxon>
        <taxon>Acari</taxon>
        <taxon>Acariformes</taxon>
        <taxon>Sarcoptiformes</taxon>
        <taxon>Astigmata</taxon>
        <taxon>Psoroptidia</taxon>
        <taxon>Sarcoptoidea</taxon>
        <taxon>Sarcoptidae</taxon>
        <taxon>Sarcoptinae</taxon>
        <taxon>Sarcoptes</taxon>
    </lineage>
</organism>
<feature type="transmembrane region" description="Helical" evidence="6">
    <location>
        <begin position="496"/>
        <end position="514"/>
    </location>
</feature>
<evidence type="ECO:0000256" key="5">
    <source>
        <dbReference type="SAM" id="MobiDB-lite"/>
    </source>
</evidence>
<dbReference type="InterPro" id="IPR011547">
    <property type="entry name" value="SLC26A/SulP_dom"/>
</dbReference>
<feature type="transmembrane region" description="Helical" evidence="6">
    <location>
        <begin position="254"/>
        <end position="274"/>
    </location>
</feature>
<evidence type="ECO:0000256" key="3">
    <source>
        <dbReference type="ARBA" id="ARBA00022989"/>
    </source>
</evidence>
<keyword evidence="10" id="KW-1185">Reference proteome</keyword>
<dbReference type="GO" id="GO:0055085">
    <property type="term" value="P:transmembrane transport"/>
    <property type="evidence" value="ECO:0007669"/>
    <property type="project" value="InterPro"/>
</dbReference>
<feature type="domain" description="STAS" evidence="7">
    <location>
        <begin position="640"/>
        <end position="801"/>
    </location>
</feature>
<protein>
    <submittedName>
        <fullName evidence="8">Sulfate transporter</fullName>
    </submittedName>
</protein>
<accession>A0A834RGF8</accession>
<evidence type="ECO:0000256" key="4">
    <source>
        <dbReference type="ARBA" id="ARBA00023136"/>
    </source>
</evidence>
<dbReference type="PANTHER" id="PTHR11814">
    <property type="entry name" value="SULFATE TRANSPORTER"/>
    <property type="match status" value="1"/>
</dbReference>
<feature type="transmembrane region" description="Helical" evidence="6">
    <location>
        <begin position="372"/>
        <end position="392"/>
    </location>
</feature>
<feature type="transmembrane region" description="Helical" evidence="6">
    <location>
        <begin position="558"/>
        <end position="587"/>
    </location>
</feature>
<dbReference type="Gene3D" id="3.30.750.24">
    <property type="entry name" value="STAS domain"/>
    <property type="match status" value="1"/>
</dbReference>
<reference evidence="9" key="3">
    <citation type="submission" date="2022-06" db="UniProtKB">
        <authorList>
            <consortium name="EnsemblMetazoa"/>
        </authorList>
    </citation>
    <scope>IDENTIFICATION</scope>
</reference>
<keyword evidence="3 6" id="KW-1133">Transmembrane helix</keyword>
<dbReference type="SUPFAM" id="SSF52091">
    <property type="entry name" value="SpoIIaa-like"/>
    <property type="match status" value="1"/>
</dbReference>
<keyword evidence="2 6" id="KW-0812">Transmembrane</keyword>
<evidence type="ECO:0000256" key="1">
    <source>
        <dbReference type="ARBA" id="ARBA00004141"/>
    </source>
</evidence>
<feature type="transmembrane region" description="Helical" evidence="6">
    <location>
        <begin position="421"/>
        <end position="441"/>
    </location>
</feature>
<reference evidence="10" key="1">
    <citation type="journal article" date="2020" name="PLoS Negl. Trop. Dis.">
        <title>High-quality nuclear genome for Sarcoptes scabiei-A critical resource for a neglected parasite.</title>
        <authorList>
            <person name="Korhonen P.K."/>
            <person name="Gasser R.B."/>
            <person name="Ma G."/>
            <person name="Wang T."/>
            <person name="Stroehlein A.J."/>
            <person name="Young N.D."/>
            <person name="Ang C.S."/>
            <person name="Fernando D.D."/>
            <person name="Lu H.C."/>
            <person name="Taylor S."/>
            <person name="Reynolds S.L."/>
            <person name="Mofiz E."/>
            <person name="Najaraj S.H."/>
            <person name="Gowda H."/>
            <person name="Madugundu A."/>
            <person name="Renuse S."/>
            <person name="Holt D."/>
            <person name="Pandey A."/>
            <person name="Papenfuss A.T."/>
            <person name="Fischer K."/>
        </authorList>
    </citation>
    <scope>NUCLEOTIDE SEQUENCE [LARGE SCALE GENOMIC DNA]</scope>
</reference>
<evidence type="ECO:0000313" key="10">
    <source>
        <dbReference type="Proteomes" id="UP000070412"/>
    </source>
</evidence>
<comment type="subcellular location">
    <subcellularLocation>
        <location evidence="1">Membrane</location>
        <topology evidence="1">Multi-pass membrane protein</topology>
    </subcellularLocation>
</comment>
<feature type="transmembrane region" description="Helical" evidence="6">
    <location>
        <begin position="461"/>
        <end position="484"/>
    </location>
</feature>
<evidence type="ECO:0000256" key="2">
    <source>
        <dbReference type="ARBA" id="ARBA00022692"/>
    </source>
</evidence>
<dbReference type="InterPro" id="IPR002645">
    <property type="entry name" value="STAS_dom"/>
</dbReference>
<proteinExistence type="predicted"/>
<feature type="region of interest" description="Disordered" evidence="5">
    <location>
        <begin position="1"/>
        <end position="26"/>
    </location>
</feature>